<dbReference type="InterPro" id="IPR045853">
    <property type="entry name" value="Pep_chain_release_fac_I_sf"/>
</dbReference>
<protein>
    <submittedName>
        <fullName evidence="4">Peptide chain release factor 2 @ programmed frameshift-containing</fullName>
    </submittedName>
</protein>
<keyword evidence="2" id="KW-0648">Protein biosynthesis</keyword>
<dbReference type="NCBIfam" id="TIGR00020">
    <property type="entry name" value="prfB"/>
    <property type="match status" value="1"/>
</dbReference>
<feature type="domain" description="Prokaryotic-type class I peptide chain release factors" evidence="3">
    <location>
        <begin position="179"/>
        <end position="195"/>
    </location>
</feature>
<accession>A0A3B1C7M8</accession>
<dbReference type="Gene3D" id="3.30.160.20">
    <property type="match status" value="1"/>
</dbReference>
<name>A0A3B1C7M8_9ZZZZ</name>
<dbReference type="GO" id="GO:0005737">
    <property type="term" value="C:cytoplasm"/>
    <property type="evidence" value="ECO:0007669"/>
    <property type="project" value="InterPro"/>
</dbReference>
<comment type="similarity">
    <text evidence="1">Belongs to the prokaryotic/mitochondrial release factor family.</text>
</comment>
<proteinExistence type="inferred from homology"/>
<dbReference type="FunFam" id="3.30.160.20:FF:000010">
    <property type="entry name" value="Peptide chain release factor 2"/>
    <property type="match status" value="1"/>
</dbReference>
<dbReference type="PROSITE" id="PS00745">
    <property type="entry name" value="RF_PROK_I"/>
    <property type="match status" value="1"/>
</dbReference>
<evidence type="ECO:0000256" key="2">
    <source>
        <dbReference type="ARBA" id="ARBA00022917"/>
    </source>
</evidence>
<evidence type="ECO:0000313" key="4">
    <source>
        <dbReference type="EMBL" id="VAX19964.1"/>
    </source>
</evidence>
<dbReference type="EMBL" id="UOGC01000100">
    <property type="protein sequence ID" value="VAX19964.1"/>
    <property type="molecule type" value="Genomic_DNA"/>
</dbReference>
<dbReference type="Gene3D" id="3.30.70.1660">
    <property type="match status" value="1"/>
</dbReference>
<dbReference type="SMART" id="SM00937">
    <property type="entry name" value="PCRF"/>
    <property type="match status" value="1"/>
</dbReference>
<dbReference type="InterPro" id="IPR005139">
    <property type="entry name" value="PCRF"/>
</dbReference>
<dbReference type="InterPro" id="IPR000352">
    <property type="entry name" value="Pep_chain_release_fac_I"/>
</dbReference>
<dbReference type="PANTHER" id="PTHR43116">
    <property type="entry name" value="PEPTIDE CHAIN RELEASE FACTOR 2"/>
    <property type="match status" value="1"/>
</dbReference>
<dbReference type="PANTHER" id="PTHR43116:SF3">
    <property type="entry name" value="CLASS I PEPTIDE CHAIN RELEASE FACTOR"/>
    <property type="match status" value="1"/>
</dbReference>
<dbReference type="Pfam" id="PF03462">
    <property type="entry name" value="PCRF"/>
    <property type="match status" value="1"/>
</dbReference>
<organism evidence="4">
    <name type="scientific">hydrothermal vent metagenome</name>
    <dbReference type="NCBI Taxonomy" id="652676"/>
    <lineage>
        <taxon>unclassified sequences</taxon>
        <taxon>metagenomes</taxon>
        <taxon>ecological metagenomes</taxon>
    </lineage>
</organism>
<evidence type="ECO:0000259" key="3">
    <source>
        <dbReference type="PROSITE" id="PS00745"/>
    </source>
</evidence>
<reference evidence="4" key="1">
    <citation type="submission" date="2018-06" db="EMBL/GenBank/DDBJ databases">
        <authorList>
            <person name="Zhirakovskaya E."/>
        </authorList>
    </citation>
    <scope>NUCLEOTIDE SEQUENCE</scope>
</reference>
<dbReference type="Pfam" id="PF00472">
    <property type="entry name" value="RF-1"/>
    <property type="match status" value="1"/>
</dbReference>
<gene>
    <name evidence="4" type="ORF">MNBD_NITROSPINAE01-641</name>
</gene>
<dbReference type="InterPro" id="IPR004374">
    <property type="entry name" value="PrfB"/>
</dbReference>
<sequence length="299" mass="33537">MENFEAYEKRLADLLELSELLETEEDDSMKKEALADMKKLADDTDKLELSAMLAGEHDPDNAIVEIHPGAGGTESQDWAEMLMRMYMRWAERSGYKTEVVDFLPGEEAGVKSVTFIVSGEYAYGYLKAEIGVHRLVRISPFDSNKRRHTSFTSVSVMPEIDDDIKLEILDDDLKIDTFRASGAGGQHVNVTDSAVRITHLPTGVVVSCQNERSQHKNKASAMKVLKGKLFALEEQKMQEKREALGGEKKGIQWGSQIRSYVLQPYQMVKDLRSGVEVGDVRRVLDGDLDVFIRGYLLSG</sequence>
<evidence type="ECO:0000256" key="1">
    <source>
        <dbReference type="ARBA" id="ARBA00010835"/>
    </source>
</evidence>
<dbReference type="HAMAP" id="MF_00094">
    <property type="entry name" value="Rel_fac_2"/>
    <property type="match status" value="1"/>
</dbReference>
<dbReference type="GO" id="GO:0016149">
    <property type="term" value="F:translation release factor activity, codon specific"/>
    <property type="evidence" value="ECO:0007669"/>
    <property type="project" value="InterPro"/>
</dbReference>
<dbReference type="AlphaFoldDB" id="A0A3B1C7M8"/>
<dbReference type="SUPFAM" id="SSF75620">
    <property type="entry name" value="Release factor"/>
    <property type="match status" value="1"/>
</dbReference>